<keyword evidence="2 6" id="KW-0479">Metal-binding</keyword>
<evidence type="ECO:0000256" key="8">
    <source>
        <dbReference type="SAM" id="MobiDB-lite"/>
    </source>
</evidence>
<keyword evidence="6" id="KW-0464">Manganese</keyword>
<dbReference type="Pfam" id="PF03372">
    <property type="entry name" value="Exo_endo_phos"/>
    <property type="match status" value="1"/>
</dbReference>
<feature type="active site" evidence="5">
    <location>
        <position position="141"/>
    </location>
</feature>
<feature type="active site" description="Proton acceptor" evidence="5">
    <location>
        <position position="303"/>
    </location>
</feature>
<feature type="active site" description="Proton donor/acceptor" evidence="5">
    <location>
        <position position="200"/>
    </location>
</feature>
<dbReference type="PANTHER" id="PTHR43250:SF2">
    <property type="entry name" value="EXODEOXYRIBONUCLEASE III"/>
    <property type="match status" value="1"/>
</dbReference>
<feature type="domain" description="Endonuclease/exonuclease/phosphatase" evidence="9">
    <location>
        <begin position="5"/>
        <end position="303"/>
    </location>
</feature>
<evidence type="ECO:0000256" key="6">
    <source>
        <dbReference type="PIRSR" id="PIRSR604808-2"/>
    </source>
</evidence>
<dbReference type="PROSITE" id="PS51435">
    <property type="entry name" value="AP_NUCLEASE_F1_4"/>
    <property type="match status" value="1"/>
</dbReference>
<keyword evidence="4 6" id="KW-0460">Magnesium</keyword>
<reference evidence="10 11" key="1">
    <citation type="submission" date="2017-06" db="EMBL/GenBank/DDBJ databases">
        <authorList>
            <consortium name="Pathogen Informatics"/>
        </authorList>
    </citation>
    <scope>NUCLEOTIDE SEQUENCE [LARGE SCALE GENOMIC DNA]</scope>
    <source>
        <strain evidence="10 11">NCTC13039</strain>
    </source>
</reference>
<dbReference type="InterPro" id="IPR036691">
    <property type="entry name" value="Endo/exonu/phosph_ase_sf"/>
</dbReference>
<feature type="binding site" evidence="6">
    <location>
        <position position="36"/>
    </location>
    <ligand>
        <name>Mg(2+)</name>
        <dbReference type="ChEBI" id="CHEBI:18420"/>
        <label>1</label>
    </ligand>
</feature>
<sequence length="312" mass="35575">MQRIATFNINGIRAAHRRGFTRWLQERNCDVIALQEVRASLEVLPTNAFGPYYTAYNPGTLPGRNGVAILTKQPPEDVRTWTLTHPATIFTPNNDKTDSYPTPQQETSPTPLARELKKFIHEGRWIEVDLAEAPITVISLYVPKGGLPAELQRPGNSREPMDGGAKHLRKMDFLTGLDRQLTRARRQAKARGRELLVMGDLNIAHENWDVTNWRANRRSEGFLPIEREWLSKILSPRKFIDVIRHRHGPTPGPYSWWSWRGQSFAKDVGWRIDYHLATPKLAETAVNDTTDKDSSPDSRISDHCPVIIDYAI</sequence>
<evidence type="ECO:0000256" key="5">
    <source>
        <dbReference type="PIRSR" id="PIRSR604808-1"/>
    </source>
</evidence>
<evidence type="ECO:0000313" key="10">
    <source>
        <dbReference type="EMBL" id="SNV21321.1"/>
    </source>
</evidence>
<dbReference type="InterPro" id="IPR004808">
    <property type="entry name" value="AP_endonuc_1"/>
</dbReference>
<dbReference type="InterPro" id="IPR037493">
    <property type="entry name" value="ExoIII-like"/>
</dbReference>
<dbReference type="GO" id="GO:0008311">
    <property type="term" value="F:double-stranded DNA 3'-5' DNA exonuclease activity"/>
    <property type="evidence" value="ECO:0007669"/>
    <property type="project" value="UniProtKB-EC"/>
</dbReference>
<name>A0A239VG71_9MICO</name>
<dbReference type="PANTHER" id="PTHR43250">
    <property type="entry name" value="EXODEOXYRIBONUCLEASE III"/>
    <property type="match status" value="1"/>
</dbReference>
<accession>A0A239VG71</accession>
<feature type="site" description="Interaction with DNA substrate" evidence="7">
    <location>
        <position position="303"/>
    </location>
</feature>
<protein>
    <submittedName>
        <fullName evidence="10">Exodeoxyribonuclease</fullName>
        <ecNumber evidence="10">3.1.11.2</ecNumber>
    </submittedName>
</protein>
<feature type="binding site" evidence="6">
    <location>
        <position position="202"/>
    </location>
    <ligand>
        <name>Mg(2+)</name>
        <dbReference type="ChEBI" id="CHEBI:18420"/>
        <label>1</label>
    </ligand>
</feature>
<dbReference type="Proteomes" id="UP000242637">
    <property type="component" value="Chromosome 1"/>
</dbReference>
<keyword evidence="3 10" id="KW-0378">Hydrolase</keyword>
<dbReference type="EC" id="3.1.11.2" evidence="10"/>
<proteinExistence type="inferred from homology"/>
<feature type="binding site" evidence="6">
    <location>
        <position position="302"/>
    </location>
    <ligand>
        <name>Mg(2+)</name>
        <dbReference type="ChEBI" id="CHEBI:18420"/>
        <label>1</label>
    </ligand>
</feature>
<dbReference type="EMBL" id="LT906453">
    <property type="protein sequence ID" value="SNV21321.1"/>
    <property type="molecule type" value="Genomic_DNA"/>
</dbReference>
<keyword evidence="11" id="KW-1185">Reference proteome</keyword>
<comment type="cofactor">
    <cofactor evidence="6">
        <name>Mg(2+)</name>
        <dbReference type="ChEBI" id="CHEBI:18420"/>
    </cofactor>
    <cofactor evidence="6">
        <name>Mn(2+)</name>
        <dbReference type="ChEBI" id="CHEBI:29035"/>
    </cofactor>
    <text evidence="6">Probably binds two magnesium or manganese ions per subunit.</text>
</comment>
<dbReference type="GO" id="GO:0046872">
    <property type="term" value="F:metal ion binding"/>
    <property type="evidence" value="ECO:0007669"/>
    <property type="project" value="UniProtKB-KW"/>
</dbReference>
<evidence type="ECO:0000256" key="1">
    <source>
        <dbReference type="ARBA" id="ARBA00007092"/>
    </source>
</evidence>
<evidence type="ECO:0000313" key="11">
    <source>
        <dbReference type="Proteomes" id="UP000242637"/>
    </source>
</evidence>
<gene>
    <name evidence="10" type="primary">exoA_2</name>
    <name evidence="10" type="ORF">SAMEA4475696_01195</name>
</gene>
<dbReference type="SUPFAM" id="SSF56219">
    <property type="entry name" value="DNase I-like"/>
    <property type="match status" value="1"/>
</dbReference>
<evidence type="ECO:0000256" key="4">
    <source>
        <dbReference type="ARBA" id="ARBA00022842"/>
    </source>
</evidence>
<feature type="region of interest" description="Disordered" evidence="8">
    <location>
        <begin position="88"/>
        <end position="109"/>
    </location>
</feature>
<dbReference type="GO" id="GO:0006281">
    <property type="term" value="P:DNA repair"/>
    <property type="evidence" value="ECO:0007669"/>
    <property type="project" value="InterPro"/>
</dbReference>
<dbReference type="OrthoDB" id="9803914at2"/>
<feature type="site" description="Important for catalytic activity" evidence="7">
    <location>
        <position position="273"/>
    </location>
</feature>
<feature type="binding site" evidence="6">
    <location>
        <position position="8"/>
    </location>
    <ligand>
        <name>Mg(2+)</name>
        <dbReference type="ChEBI" id="CHEBI:18420"/>
        <label>1</label>
    </ligand>
</feature>
<dbReference type="NCBIfam" id="TIGR00633">
    <property type="entry name" value="xth"/>
    <property type="match status" value="1"/>
</dbReference>
<dbReference type="AlphaFoldDB" id="A0A239VG71"/>
<comment type="similarity">
    <text evidence="1">Belongs to the DNA repair enzymes AP/ExoA family.</text>
</comment>
<evidence type="ECO:0000256" key="7">
    <source>
        <dbReference type="PIRSR" id="PIRSR604808-3"/>
    </source>
</evidence>
<dbReference type="GeneID" id="63459427"/>
<feature type="site" description="Transition state stabilizer" evidence="7">
    <location>
        <position position="202"/>
    </location>
</feature>
<evidence type="ECO:0000256" key="3">
    <source>
        <dbReference type="ARBA" id="ARBA00022801"/>
    </source>
</evidence>
<dbReference type="InterPro" id="IPR005135">
    <property type="entry name" value="Endo/exonuclease/phosphatase"/>
</dbReference>
<evidence type="ECO:0000256" key="2">
    <source>
        <dbReference type="ARBA" id="ARBA00022723"/>
    </source>
</evidence>
<organism evidence="10 11">
    <name type="scientific">Dermatophilus congolensis</name>
    <dbReference type="NCBI Taxonomy" id="1863"/>
    <lineage>
        <taxon>Bacteria</taxon>
        <taxon>Bacillati</taxon>
        <taxon>Actinomycetota</taxon>
        <taxon>Actinomycetes</taxon>
        <taxon>Micrococcales</taxon>
        <taxon>Dermatophilaceae</taxon>
        <taxon>Dermatophilus</taxon>
    </lineage>
</organism>
<evidence type="ECO:0000259" key="9">
    <source>
        <dbReference type="Pfam" id="PF03372"/>
    </source>
</evidence>
<dbReference type="RefSeq" id="WP_028326903.1">
    <property type="nucleotide sequence ID" value="NZ_JAAFNI010000001.1"/>
</dbReference>
<feature type="binding site" evidence="6">
    <location>
        <position position="303"/>
    </location>
    <ligand>
        <name>Mg(2+)</name>
        <dbReference type="ChEBI" id="CHEBI:18420"/>
        <label>1</label>
    </ligand>
</feature>
<dbReference type="STRING" id="1121387.GCA_000429885_00894"/>
<dbReference type="Gene3D" id="3.60.10.10">
    <property type="entry name" value="Endonuclease/exonuclease/phosphatase"/>
    <property type="match status" value="1"/>
</dbReference>
<feature type="binding site" evidence="6">
    <location>
        <position position="200"/>
    </location>
    <ligand>
        <name>Mg(2+)</name>
        <dbReference type="ChEBI" id="CHEBI:18420"/>
        <label>1</label>
    </ligand>
</feature>
<dbReference type="KEGG" id="dco:SAMEA4475696_1195"/>